<name>A0A178ZDU6_9EURO</name>
<evidence type="ECO:0000313" key="10">
    <source>
        <dbReference type="EMBL" id="OAP57938.1"/>
    </source>
</evidence>
<dbReference type="SUPFAM" id="SSF103473">
    <property type="entry name" value="MFS general substrate transporter"/>
    <property type="match status" value="1"/>
</dbReference>
<comment type="caution">
    <text evidence="10">The sequence shown here is derived from an EMBL/GenBank/DDBJ whole genome shotgun (WGS) entry which is preliminary data.</text>
</comment>
<keyword evidence="6 8" id="KW-0472">Membrane</keyword>
<dbReference type="PROSITE" id="PS50850">
    <property type="entry name" value="MFS"/>
    <property type="match status" value="1"/>
</dbReference>
<dbReference type="PRINTS" id="PR00171">
    <property type="entry name" value="SUGRTRNSPORT"/>
</dbReference>
<dbReference type="PANTHER" id="PTHR48022">
    <property type="entry name" value="PLASTIDIC GLUCOSE TRANSPORTER 4"/>
    <property type="match status" value="1"/>
</dbReference>
<comment type="similarity">
    <text evidence="2 7">Belongs to the major facilitator superfamily. Sugar transporter (TC 2.A.1.1) family.</text>
</comment>
<evidence type="ECO:0000256" key="8">
    <source>
        <dbReference type="SAM" id="Phobius"/>
    </source>
</evidence>
<keyword evidence="3 7" id="KW-0813">Transport</keyword>
<evidence type="ECO:0000259" key="9">
    <source>
        <dbReference type="PROSITE" id="PS50850"/>
    </source>
</evidence>
<feature type="transmembrane region" description="Helical" evidence="8">
    <location>
        <begin position="114"/>
        <end position="132"/>
    </location>
</feature>
<dbReference type="GO" id="GO:0016020">
    <property type="term" value="C:membrane"/>
    <property type="evidence" value="ECO:0007669"/>
    <property type="project" value="UniProtKB-SubCell"/>
</dbReference>
<keyword evidence="4 8" id="KW-0812">Transmembrane</keyword>
<dbReference type="PANTHER" id="PTHR48022:SF2">
    <property type="entry name" value="PLASTIDIC GLUCOSE TRANSPORTER 4"/>
    <property type="match status" value="1"/>
</dbReference>
<feature type="transmembrane region" description="Helical" evidence="8">
    <location>
        <begin position="338"/>
        <end position="361"/>
    </location>
</feature>
<dbReference type="AlphaFoldDB" id="A0A178ZDU6"/>
<sequence length="523" mass="57115">MTSRNTYLAAGIACNTAAMFGYGTGYIGSLLVLPSFNHRFGLDLLSRHALAMTQSLVVSVWLLGALAGVVAALPVCSHLGRKMCLVCCAATYVLGALLQLVPSGKSMAAFDTGRLLNGIGVGAGTLVTPLYISEISRHSQRGMLLGSWQVGIQISALVGFWGGYASHRSLPDTLDLQWEVPVAIQLVPGSILLFGSLVLPESPIWLAERHDSEALRSAIAWLRSQDVSSPEVISEAEEHCQTVMERKKQEALGPRSSTWREIIRPSIRKRLNCGIGLMTLMTLSGTNALNFFAPTIFMSAGFTSTSASLFLTGVFGLVKLAAALSFMFYVVHFRGHRFWIILASAVCSFALFTLAFCVRFFETTTKGHFLGFYLDNGGIPTLPGVLGCIMVLIFAYFFGIGHGPIAWNFCAEVFPAHLSTMCCTITTCTQWLFQVVNAVLTPFLLTTAGWYTWIIFGCVNAFTLIWAILYIPETRGVPLGKQMDALFEDVTIEPTRDDASDETEDMMVVGEETPLLKPQRYMK</sequence>
<dbReference type="RefSeq" id="XP_018691305.1">
    <property type="nucleotide sequence ID" value="XM_018840184.1"/>
</dbReference>
<feature type="transmembrane region" description="Helical" evidence="8">
    <location>
        <begin position="182"/>
        <end position="199"/>
    </location>
</feature>
<evidence type="ECO:0000256" key="6">
    <source>
        <dbReference type="ARBA" id="ARBA00023136"/>
    </source>
</evidence>
<dbReference type="InterPro" id="IPR003663">
    <property type="entry name" value="Sugar/inositol_transpt"/>
</dbReference>
<dbReference type="Pfam" id="PF00083">
    <property type="entry name" value="Sugar_tr"/>
    <property type="match status" value="1"/>
</dbReference>
<feature type="transmembrane region" description="Helical" evidence="8">
    <location>
        <begin position="453"/>
        <end position="471"/>
    </location>
</feature>
<dbReference type="GeneID" id="30012844"/>
<gene>
    <name evidence="10" type="ORF">AYL99_08676</name>
</gene>
<dbReference type="NCBIfam" id="TIGR00879">
    <property type="entry name" value="SP"/>
    <property type="match status" value="1"/>
</dbReference>
<dbReference type="InterPro" id="IPR020846">
    <property type="entry name" value="MFS_dom"/>
</dbReference>
<dbReference type="GO" id="GO:0005351">
    <property type="term" value="F:carbohydrate:proton symporter activity"/>
    <property type="evidence" value="ECO:0007669"/>
    <property type="project" value="TreeGrafter"/>
</dbReference>
<accession>A0A178ZDU6</accession>
<evidence type="ECO:0000256" key="1">
    <source>
        <dbReference type="ARBA" id="ARBA00004141"/>
    </source>
</evidence>
<keyword evidence="5 8" id="KW-1133">Transmembrane helix</keyword>
<keyword evidence="11" id="KW-1185">Reference proteome</keyword>
<dbReference type="OrthoDB" id="508119at2759"/>
<reference evidence="10 11" key="1">
    <citation type="submission" date="2016-04" db="EMBL/GenBank/DDBJ databases">
        <title>Draft genome of Fonsecaea erecta CBS 125763.</title>
        <authorList>
            <person name="Weiss V.A."/>
            <person name="Vicente V.A."/>
            <person name="Raittz R.T."/>
            <person name="Moreno L.F."/>
            <person name="De Souza E.M."/>
            <person name="Pedrosa F.O."/>
            <person name="Steffens M.B."/>
            <person name="Faoro H."/>
            <person name="Tadra-Sfeir M.Z."/>
            <person name="Najafzadeh M.J."/>
            <person name="Felipe M.S."/>
            <person name="Teixeira M."/>
            <person name="Sun J."/>
            <person name="Xi L."/>
            <person name="Gomes R."/>
            <person name="De Azevedo C.M."/>
            <person name="Salgado C.G."/>
            <person name="Da Silva M.B."/>
            <person name="Nascimento M.F."/>
            <person name="Queiroz-Telles F."/>
            <person name="Attili D.S."/>
            <person name="Gorbushina A."/>
        </authorList>
    </citation>
    <scope>NUCLEOTIDE SEQUENCE [LARGE SCALE GENOMIC DNA]</scope>
    <source>
        <strain evidence="10 11">CBS 125763</strain>
    </source>
</reference>
<dbReference type="Proteomes" id="UP000078343">
    <property type="component" value="Unassembled WGS sequence"/>
</dbReference>
<feature type="transmembrane region" description="Helical" evidence="8">
    <location>
        <begin position="144"/>
        <end position="162"/>
    </location>
</feature>
<dbReference type="InterPro" id="IPR005829">
    <property type="entry name" value="Sugar_transporter_CS"/>
</dbReference>
<evidence type="ECO:0000313" key="11">
    <source>
        <dbReference type="Proteomes" id="UP000078343"/>
    </source>
</evidence>
<evidence type="ECO:0000256" key="7">
    <source>
        <dbReference type="RuleBase" id="RU003346"/>
    </source>
</evidence>
<organism evidence="10 11">
    <name type="scientific">Fonsecaea erecta</name>
    <dbReference type="NCBI Taxonomy" id="1367422"/>
    <lineage>
        <taxon>Eukaryota</taxon>
        <taxon>Fungi</taxon>
        <taxon>Dikarya</taxon>
        <taxon>Ascomycota</taxon>
        <taxon>Pezizomycotina</taxon>
        <taxon>Eurotiomycetes</taxon>
        <taxon>Chaetothyriomycetidae</taxon>
        <taxon>Chaetothyriales</taxon>
        <taxon>Herpotrichiellaceae</taxon>
        <taxon>Fonsecaea</taxon>
    </lineage>
</organism>
<feature type="transmembrane region" description="Helical" evidence="8">
    <location>
        <begin position="274"/>
        <end position="297"/>
    </location>
</feature>
<evidence type="ECO:0000256" key="5">
    <source>
        <dbReference type="ARBA" id="ARBA00022989"/>
    </source>
</evidence>
<protein>
    <recommendedName>
        <fullName evidence="9">Major facilitator superfamily (MFS) profile domain-containing protein</fullName>
    </recommendedName>
</protein>
<dbReference type="InterPro" id="IPR005828">
    <property type="entry name" value="MFS_sugar_transport-like"/>
</dbReference>
<feature type="transmembrane region" description="Helical" evidence="8">
    <location>
        <begin position="309"/>
        <end position="331"/>
    </location>
</feature>
<dbReference type="InterPro" id="IPR036259">
    <property type="entry name" value="MFS_trans_sf"/>
</dbReference>
<proteinExistence type="inferred from homology"/>
<feature type="transmembrane region" description="Helical" evidence="8">
    <location>
        <begin position="381"/>
        <end position="401"/>
    </location>
</feature>
<evidence type="ECO:0000256" key="4">
    <source>
        <dbReference type="ARBA" id="ARBA00022692"/>
    </source>
</evidence>
<dbReference type="EMBL" id="LVYI01000007">
    <property type="protein sequence ID" value="OAP57938.1"/>
    <property type="molecule type" value="Genomic_DNA"/>
</dbReference>
<evidence type="ECO:0000256" key="3">
    <source>
        <dbReference type="ARBA" id="ARBA00022448"/>
    </source>
</evidence>
<comment type="subcellular location">
    <subcellularLocation>
        <location evidence="1">Membrane</location>
        <topology evidence="1">Multi-pass membrane protein</topology>
    </subcellularLocation>
</comment>
<dbReference type="PROSITE" id="PS00217">
    <property type="entry name" value="SUGAR_TRANSPORT_2"/>
    <property type="match status" value="1"/>
</dbReference>
<feature type="transmembrane region" description="Helical" evidence="8">
    <location>
        <begin position="7"/>
        <end position="36"/>
    </location>
</feature>
<feature type="transmembrane region" description="Helical" evidence="8">
    <location>
        <begin position="83"/>
        <end position="102"/>
    </location>
</feature>
<dbReference type="InterPro" id="IPR050360">
    <property type="entry name" value="MFS_Sugar_Transporters"/>
</dbReference>
<evidence type="ECO:0000256" key="2">
    <source>
        <dbReference type="ARBA" id="ARBA00010992"/>
    </source>
</evidence>
<dbReference type="Gene3D" id="1.20.1250.20">
    <property type="entry name" value="MFS general substrate transporter like domains"/>
    <property type="match status" value="1"/>
</dbReference>
<feature type="transmembrane region" description="Helical" evidence="8">
    <location>
        <begin position="413"/>
        <end position="433"/>
    </location>
</feature>
<feature type="domain" description="Major facilitator superfamily (MFS) profile" evidence="9">
    <location>
        <begin position="9"/>
        <end position="475"/>
    </location>
</feature>
<feature type="transmembrane region" description="Helical" evidence="8">
    <location>
        <begin position="56"/>
        <end position="76"/>
    </location>
</feature>